<name>A0A024TEH7_9STRA</name>
<sequence>MGEEEMMSRAEFVKALALALAANDEQDAVAPEAVARAAYESLQFDFPQISPSQLKALATHMRDDTATFPLTYMLLRNALELAQSSDGGSSAAAALLVQCFFLPFHASMDYLTHFHLQDDSSIYDKLLFISYHTTYAPLSSLSLDDWNHFQCTDLCCSIASTLLHYPTVGGPSAVLLQMEWLRYMYLLRDRILQYPVTCASILHKMLHFFHSPANLEAIEASRASAAPLRLLLDIASSKELKQASMAKSSILSLLRTMMPMMAKQLMLLVESPAKASDDARHDDVLIHAQLLEWAVLEDPPGIAALLEDSGVLRSMLRFITMTSRPTKATTTELLSIAPVKHSLRIVVLCMLFRPTFAEFIERVPSMNQWTATDTLATKYAAEHTLWLLSKSLGQSTPSPHSLWKALASLFPVQCDHVLAATTRVSLPMRLNAR</sequence>
<dbReference type="RefSeq" id="XP_008879415.1">
    <property type="nucleotide sequence ID" value="XM_008881193.1"/>
</dbReference>
<dbReference type="EMBL" id="KI914005">
    <property type="protein sequence ID" value="ETV91991.1"/>
    <property type="molecule type" value="Genomic_DNA"/>
</dbReference>
<evidence type="ECO:0000313" key="1">
    <source>
        <dbReference type="EMBL" id="ETV91991.1"/>
    </source>
</evidence>
<organism evidence="1">
    <name type="scientific">Aphanomyces invadans</name>
    <dbReference type="NCBI Taxonomy" id="157072"/>
    <lineage>
        <taxon>Eukaryota</taxon>
        <taxon>Sar</taxon>
        <taxon>Stramenopiles</taxon>
        <taxon>Oomycota</taxon>
        <taxon>Saprolegniomycetes</taxon>
        <taxon>Saprolegniales</taxon>
        <taxon>Verrucalvaceae</taxon>
        <taxon>Aphanomyces</taxon>
    </lineage>
</organism>
<proteinExistence type="predicted"/>
<accession>A0A024TEH7</accession>
<dbReference type="AlphaFoldDB" id="A0A024TEH7"/>
<dbReference type="GeneID" id="20090678"/>
<dbReference type="VEuPathDB" id="FungiDB:H310_13628"/>
<dbReference type="OrthoDB" id="71714at2759"/>
<reference evidence="1" key="1">
    <citation type="submission" date="2013-12" db="EMBL/GenBank/DDBJ databases">
        <title>The Genome Sequence of Aphanomyces invadans NJM9701.</title>
        <authorList>
            <consortium name="The Broad Institute Genomics Platform"/>
            <person name="Russ C."/>
            <person name="Tyler B."/>
            <person name="van West P."/>
            <person name="Dieguez-Uribeondo J."/>
            <person name="Young S.K."/>
            <person name="Zeng Q."/>
            <person name="Gargeya S."/>
            <person name="Fitzgerald M."/>
            <person name="Abouelleil A."/>
            <person name="Alvarado L."/>
            <person name="Chapman S.B."/>
            <person name="Gainer-Dewar J."/>
            <person name="Goldberg J."/>
            <person name="Griggs A."/>
            <person name="Gujja S."/>
            <person name="Hansen M."/>
            <person name="Howarth C."/>
            <person name="Imamovic A."/>
            <person name="Ireland A."/>
            <person name="Larimer J."/>
            <person name="McCowan C."/>
            <person name="Murphy C."/>
            <person name="Pearson M."/>
            <person name="Poon T.W."/>
            <person name="Priest M."/>
            <person name="Roberts A."/>
            <person name="Saif S."/>
            <person name="Shea T."/>
            <person name="Sykes S."/>
            <person name="Wortman J."/>
            <person name="Nusbaum C."/>
            <person name="Birren B."/>
        </authorList>
    </citation>
    <scope>NUCLEOTIDE SEQUENCE [LARGE SCALE GENOMIC DNA]</scope>
    <source>
        <strain evidence="1">NJM9701</strain>
    </source>
</reference>
<protein>
    <submittedName>
        <fullName evidence="1">Uncharacterized protein</fullName>
    </submittedName>
</protein>
<gene>
    <name evidence="1" type="ORF">H310_13628</name>
</gene>